<dbReference type="Proteomes" id="UP001409291">
    <property type="component" value="Unassembled WGS sequence"/>
</dbReference>
<keyword evidence="3" id="KW-1185">Reference proteome</keyword>
<evidence type="ECO:0000313" key="2">
    <source>
        <dbReference type="EMBL" id="MEN5380608.1"/>
    </source>
</evidence>
<accession>A0ABV0C243</accession>
<dbReference type="RefSeq" id="WP_346583491.1">
    <property type="nucleotide sequence ID" value="NZ_JBDJNQ010000021.1"/>
</dbReference>
<comment type="caution">
    <text evidence="2">The sequence shown here is derived from an EMBL/GenBank/DDBJ whole genome shotgun (WGS) entry which is preliminary data.</text>
</comment>
<sequence length="163" mass="17651">MYILKSMIVSGFFLLTLSSCNQPTSKTQAPAAATETAPALTIDGNYVTAEYDKRREGFDWVGVTIKSEQDSSITIQVRSRADKKKPTCILDKNATKIKEGVYQASLQGKNVLFTFDGTSLTIAPEKSEDDGVLNYYCSGGGSLAGTYKRIAEALDATQVDSLK</sequence>
<dbReference type="EMBL" id="JBDJNQ010000021">
    <property type="protein sequence ID" value="MEN5380608.1"/>
    <property type="molecule type" value="Genomic_DNA"/>
</dbReference>
<dbReference type="PROSITE" id="PS51257">
    <property type="entry name" value="PROKAR_LIPOPROTEIN"/>
    <property type="match status" value="1"/>
</dbReference>
<proteinExistence type="predicted"/>
<feature type="chain" id="PRO_5045963609" description="Lipoprotein" evidence="1">
    <location>
        <begin position="22"/>
        <end position="163"/>
    </location>
</feature>
<keyword evidence="1" id="KW-0732">Signal</keyword>
<name>A0ABV0C243_9SPHI</name>
<gene>
    <name evidence="2" type="ORF">ABE541_25330</name>
</gene>
<protein>
    <recommendedName>
        <fullName evidence="4">Lipoprotein</fullName>
    </recommendedName>
</protein>
<feature type="signal peptide" evidence="1">
    <location>
        <begin position="1"/>
        <end position="21"/>
    </location>
</feature>
<evidence type="ECO:0000313" key="3">
    <source>
        <dbReference type="Proteomes" id="UP001409291"/>
    </source>
</evidence>
<evidence type="ECO:0008006" key="4">
    <source>
        <dbReference type="Google" id="ProtNLM"/>
    </source>
</evidence>
<organism evidence="2 3">
    <name type="scientific">Sphingobacterium kitahiroshimense</name>
    <dbReference type="NCBI Taxonomy" id="470446"/>
    <lineage>
        <taxon>Bacteria</taxon>
        <taxon>Pseudomonadati</taxon>
        <taxon>Bacteroidota</taxon>
        <taxon>Sphingobacteriia</taxon>
        <taxon>Sphingobacteriales</taxon>
        <taxon>Sphingobacteriaceae</taxon>
        <taxon>Sphingobacterium</taxon>
    </lineage>
</organism>
<reference evidence="2 3" key="1">
    <citation type="submission" date="2024-04" db="EMBL/GenBank/DDBJ databases">
        <title>WGS of bacteria from Torrens River.</title>
        <authorList>
            <person name="Wyrsch E.R."/>
            <person name="Drigo B."/>
        </authorList>
    </citation>
    <scope>NUCLEOTIDE SEQUENCE [LARGE SCALE GENOMIC DNA]</scope>
    <source>
        <strain evidence="2 3">TWI391</strain>
    </source>
</reference>
<evidence type="ECO:0000256" key="1">
    <source>
        <dbReference type="SAM" id="SignalP"/>
    </source>
</evidence>